<keyword evidence="5" id="KW-0694">RNA-binding</keyword>
<comment type="subunit">
    <text evidence="5">Part of the 50S ribosomal subunit.</text>
</comment>
<accession>A0A1F7S1Q6</accession>
<evidence type="ECO:0000313" key="8">
    <source>
        <dbReference type="Proteomes" id="UP000179266"/>
    </source>
</evidence>
<organism evidence="7 8">
    <name type="scientific">Candidatus Schekmanbacteria bacterium RBG_13_48_7</name>
    <dbReference type="NCBI Taxonomy" id="1817878"/>
    <lineage>
        <taxon>Bacteria</taxon>
        <taxon>Candidatus Schekmaniibacteriota</taxon>
    </lineage>
</organism>
<dbReference type="GO" id="GO:0003735">
    <property type="term" value="F:structural constituent of ribosome"/>
    <property type="evidence" value="ECO:0007669"/>
    <property type="project" value="InterPro"/>
</dbReference>
<comment type="caution">
    <text evidence="7">The sequence shown here is derived from an EMBL/GenBank/DDBJ whole genome shotgun (WGS) entry which is preliminary data.</text>
</comment>
<dbReference type="SMART" id="SM00739">
    <property type="entry name" value="KOW"/>
    <property type="match status" value="1"/>
</dbReference>
<dbReference type="SUPFAM" id="SSF50104">
    <property type="entry name" value="Translation proteins SH3-like domain"/>
    <property type="match status" value="1"/>
</dbReference>
<dbReference type="CDD" id="cd06089">
    <property type="entry name" value="KOW_RPL26"/>
    <property type="match status" value="1"/>
</dbReference>
<evidence type="ECO:0000256" key="5">
    <source>
        <dbReference type="HAMAP-Rule" id="MF_01326"/>
    </source>
</evidence>
<evidence type="ECO:0000256" key="4">
    <source>
        <dbReference type="ARBA" id="ARBA00035206"/>
    </source>
</evidence>
<keyword evidence="3 5" id="KW-0687">Ribonucleoprotein</keyword>
<protein>
    <recommendedName>
        <fullName evidence="4 5">Large ribosomal subunit protein uL24</fullName>
    </recommendedName>
</protein>
<reference evidence="7 8" key="1">
    <citation type="journal article" date="2016" name="Nat. Commun.">
        <title>Thousands of microbial genomes shed light on interconnected biogeochemical processes in an aquifer system.</title>
        <authorList>
            <person name="Anantharaman K."/>
            <person name="Brown C.T."/>
            <person name="Hug L.A."/>
            <person name="Sharon I."/>
            <person name="Castelle C.J."/>
            <person name="Probst A.J."/>
            <person name="Thomas B.C."/>
            <person name="Singh A."/>
            <person name="Wilkins M.J."/>
            <person name="Karaoz U."/>
            <person name="Brodie E.L."/>
            <person name="Williams K.H."/>
            <person name="Hubbard S.S."/>
            <person name="Banfield J.F."/>
        </authorList>
    </citation>
    <scope>NUCLEOTIDE SEQUENCE [LARGE SCALE GENOMIC DNA]</scope>
</reference>
<dbReference type="InterPro" id="IPR008991">
    <property type="entry name" value="Translation_prot_SH3-like_sf"/>
</dbReference>
<evidence type="ECO:0000256" key="2">
    <source>
        <dbReference type="ARBA" id="ARBA00022980"/>
    </source>
</evidence>
<evidence type="ECO:0000256" key="1">
    <source>
        <dbReference type="ARBA" id="ARBA00010618"/>
    </source>
</evidence>
<dbReference type="InterPro" id="IPR003256">
    <property type="entry name" value="Ribosomal_uL24"/>
</dbReference>
<evidence type="ECO:0000256" key="3">
    <source>
        <dbReference type="ARBA" id="ARBA00023274"/>
    </source>
</evidence>
<dbReference type="NCBIfam" id="TIGR01079">
    <property type="entry name" value="rplX_bact"/>
    <property type="match status" value="1"/>
</dbReference>
<dbReference type="Gene3D" id="2.30.30.30">
    <property type="match status" value="1"/>
</dbReference>
<dbReference type="Pfam" id="PF17136">
    <property type="entry name" value="ribosomal_L24"/>
    <property type="match status" value="1"/>
</dbReference>
<evidence type="ECO:0000313" key="7">
    <source>
        <dbReference type="EMBL" id="OGL47736.1"/>
    </source>
</evidence>
<dbReference type="InterPro" id="IPR014722">
    <property type="entry name" value="Rib_uL2_dom2"/>
</dbReference>
<comment type="similarity">
    <text evidence="1 5">Belongs to the universal ribosomal protein uL24 family.</text>
</comment>
<comment type="function">
    <text evidence="5">One of the proteins that surrounds the polypeptide exit tunnel on the outside of the subunit.</text>
</comment>
<dbReference type="Pfam" id="PF00467">
    <property type="entry name" value="KOW"/>
    <property type="match status" value="1"/>
</dbReference>
<evidence type="ECO:0000259" key="6">
    <source>
        <dbReference type="SMART" id="SM00739"/>
    </source>
</evidence>
<dbReference type="GO" id="GO:0005840">
    <property type="term" value="C:ribosome"/>
    <property type="evidence" value="ECO:0007669"/>
    <property type="project" value="UniProtKB-KW"/>
</dbReference>
<keyword evidence="5" id="KW-0699">rRNA-binding</keyword>
<dbReference type="PANTHER" id="PTHR12903">
    <property type="entry name" value="MITOCHONDRIAL RIBOSOMAL PROTEIN L24"/>
    <property type="match status" value="1"/>
</dbReference>
<dbReference type="GO" id="GO:0006412">
    <property type="term" value="P:translation"/>
    <property type="evidence" value="ECO:0007669"/>
    <property type="project" value="UniProtKB-UniRule"/>
</dbReference>
<gene>
    <name evidence="5" type="primary">rplX</name>
    <name evidence="7" type="ORF">A2161_15965</name>
</gene>
<keyword evidence="2 5" id="KW-0689">Ribosomal protein</keyword>
<dbReference type="GO" id="GO:1990904">
    <property type="term" value="C:ribonucleoprotein complex"/>
    <property type="evidence" value="ECO:0007669"/>
    <property type="project" value="UniProtKB-KW"/>
</dbReference>
<feature type="domain" description="KOW" evidence="6">
    <location>
        <begin position="13"/>
        <end position="40"/>
    </location>
</feature>
<dbReference type="GO" id="GO:0019843">
    <property type="term" value="F:rRNA binding"/>
    <property type="evidence" value="ECO:0007669"/>
    <property type="project" value="UniProtKB-UniRule"/>
</dbReference>
<dbReference type="EMBL" id="MGDD01000059">
    <property type="protein sequence ID" value="OGL47736.1"/>
    <property type="molecule type" value="Genomic_DNA"/>
</dbReference>
<dbReference type="InterPro" id="IPR057264">
    <property type="entry name" value="Ribosomal_uL24_C"/>
</dbReference>
<dbReference type="HAMAP" id="MF_01326_B">
    <property type="entry name" value="Ribosomal_uL24_B"/>
    <property type="match status" value="1"/>
</dbReference>
<dbReference type="AlphaFoldDB" id="A0A1F7S1Q6"/>
<comment type="function">
    <text evidence="5">One of two assembly initiator proteins, it binds directly to the 5'-end of the 23S rRNA, where it nucleates assembly of the 50S subunit.</text>
</comment>
<dbReference type="InterPro" id="IPR005824">
    <property type="entry name" value="KOW"/>
</dbReference>
<proteinExistence type="inferred from homology"/>
<dbReference type="Proteomes" id="UP000179266">
    <property type="component" value="Unassembled WGS sequence"/>
</dbReference>
<sequence>MKKRKPEPYGKFNVKKGDLVQVISGKELGKRGKVLKVIPEKNQIVVEKVNFIYKAQRASQRQQKGGILELEGPINVSNVMMICSSCGKPVRVGKTRLEDGKRVRKCNKCEEIIDKT</sequence>
<name>A0A1F7S1Q6_9BACT</name>
<dbReference type="InterPro" id="IPR041988">
    <property type="entry name" value="Ribosomal_uL24_KOW"/>
</dbReference>